<evidence type="ECO:0000313" key="4">
    <source>
        <dbReference type="Proteomes" id="UP000054560"/>
    </source>
</evidence>
<evidence type="ECO:0000313" key="3">
    <source>
        <dbReference type="EMBL" id="KNC86580.1"/>
    </source>
</evidence>
<keyword evidence="2" id="KW-0812">Transmembrane</keyword>
<sequence length="234" mass="25253">MRDDKKEIFGDPSVNIHYRGVDSSSLLGQVARDDSATELVTPASERSSVAGNEQGTDGMDLQIQDTHHTGVLGTSGTCFCPVILRSCIFSLGRGTLYKRHWTAVFGFLMFESKAGALDMVALVLSGAMSQHAQASQKAAADKNRKYWKKRINFAGLAVPGTLAYILVAPLVARLKAAWHATVAPSSLSNVKNALNLAYEHLARAKKFGEWRVPMTASSASITSHRSADSPVEFV</sequence>
<feature type="transmembrane region" description="Helical" evidence="2">
    <location>
        <begin position="151"/>
        <end position="172"/>
    </location>
</feature>
<feature type="region of interest" description="Disordered" evidence="1">
    <location>
        <begin position="36"/>
        <end position="56"/>
    </location>
</feature>
<proteinExistence type="predicted"/>
<evidence type="ECO:0000256" key="1">
    <source>
        <dbReference type="SAM" id="MobiDB-lite"/>
    </source>
</evidence>
<dbReference type="Proteomes" id="UP000054560">
    <property type="component" value="Unassembled WGS sequence"/>
</dbReference>
<dbReference type="GeneID" id="25901765"/>
<dbReference type="RefSeq" id="XP_014160482.1">
    <property type="nucleotide sequence ID" value="XM_014305007.1"/>
</dbReference>
<protein>
    <submittedName>
        <fullName evidence="3">Uncharacterized protein</fullName>
    </submittedName>
</protein>
<keyword evidence="4" id="KW-1185">Reference proteome</keyword>
<organism evidence="3 4">
    <name type="scientific">Sphaeroforma arctica JP610</name>
    <dbReference type="NCBI Taxonomy" id="667725"/>
    <lineage>
        <taxon>Eukaryota</taxon>
        <taxon>Ichthyosporea</taxon>
        <taxon>Ichthyophonida</taxon>
        <taxon>Sphaeroforma</taxon>
    </lineage>
</organism>
<gene>
    <name evidence="3" type="ORF">SARC_01261</name>
</gene>
<evidence type="ECO:0000256" key="2">
    <source>
        <dbReference type="SAM" id="Phobius"/>
    </source>
</evidence>
<keyword evidence="2" id="KW-1133">Transmembrane helix</keyword>
<dbReference type="EMBL" id="KQ241645">
    <property type="protein sequence ID" value="KNC86580.1"/>
    <property type="molecule type" value="Genomic_DNA"/>
</dbReference>
<dbReference type="AlphaFoldDB" id="A0A0L0GC69"/>
<reference evidence="3 4" key="1">
    <citation type="submission" date="2011-02" db="EMBL/GenBank/DDBJ databases">
        <title>The Genome Sequence of Sphaeroforma arctica JP610.</title>
        <authorList>
            <consortium name="The Broad Institute Genome Sequencing Platform"/>
            <person name="Russ C."/>
            <person name="Cuomo C."/>
            <person name="Young S.K."/>
            <person name="Zeng Q."/>
            <person name="Gargeya S."/>
            <person name="Alvarado L."/>
            <person name="Berlin A."/>
            <person name="Chapman S.B."/>
            <person name="Chen Z."/>
            <person name="Freedman E."/>
            <person name="Gellesch M."/>
            <person name="Goldberg J."/>
            <person name="Griggs A."/>
            <person name="Gujja S."/>
            <person name="Heilman E."/>
            <person name="Heiman D."/>
            <person name="Howarth C."/>
            <person name="Mehta T."/>
            <person name="Neiman D."/>
            <person name="Pearson M."/>
            <person name="Roberts A."/>
            <person name="Saif S."/>
            <person name="Shea T."/>
            <person name="Shenoy N."/>
            <person name="Sisk P."/>
            <person name="Stolte C."/>
            <person name="Sykes S."/>
            <person name="White J."/>
            <person name="Yandava C."/>
            <person name="Burger G."/>
            <person name="Gray M.W."/>
            <person name="Holland P.W.H."/>
            <person name="King N."/>
            <person name="Lang F.B.F."/>
            <person name="Roger A.J."/>
            <person name="Ruiz-Trillo I."/>
            <person name="Haas B."/>
            <person name="Nusbaum C."/>
            <person name="Birren B."/>
        </authorList>
    </citation>
    <scope>NUCLEOTIDE SEQUENCE [LARGE SCALE GENOMIC DNA]</scope>
    <source>
        <strain evidence="3 4">JP610</strain>
    </source>
</reference>
<feature type="compositionally biased region" description="Polar residues" evidence="1">
    <location>
        <begin position="44"/>
        <end position="55"/>
    </location>
</feature>
<accession>A0A0L0GC69</accession>
<keyword evidence="2" id="KW-0472">Membrane</keyword>
<name>A0A0L0GC69_9EUKA</name>